<sequence>MKTDAKIRRALHQYLPKTTKIIIAQRAASVKDADKIIVMDDGQISDVGTHDELMSRSGIYREVYESQTRESEGDDNE</sequence>
<feature type="compositionally biased region" description="Basic and acidic residues" evidence="1">
    <location>
        <begin position="62"/>
        <end position="71"/>
    </location>
</feature>
<feature type="region of interest" description="Disordered" evidence="1">
    <location>
        <begin position="58"/>
        <end position="77"/>
    </location>
</feature>
<keyword evidence="2" id="KW-0067">ATP-binding</keyword>
<accession>A0A645HNV8</accession>
<proteinExistence type="predicted"/>
<organism evidence="2">
    <name type="scientific">bioreactor metagenome</name>
    <dbReference type="NCBI Taxonomy" id="1076179"/>
    <lineage>
        <taxon>unclassified sequences</taxon>
        <taxon>metagenomes</taxon>
        <taxon>ecological metagenomes</taxon>
    </lineage>
</organism>
<reference evidence="2" key="1">
    <citation type="submission" date="2019-08" db="EMBL/GenBank/DDBJ databases">
        <authorList>
            <person name="Kucharzyk K."/>
            <person name="Murdoch R.W."/>
            <person name="Higgins S."/>
            <person name="Loffler F."/>
        </authorList>
    </citation>
    <scope>NUCLEOTIDE SEQUENCE</scope>
</reference>
<dbReference type="AlphaFoldDB" id="A0A645HNV8"/>
<protein>
    <submittedName>
        <fullName evidence="2">Putative ABC transporter ATP-binding protein</fullName>
    </submittedName>
</protein>
<dbReference type="Gene3D" id="3.40.50.300">
    <property type="entry name" value="P-loop containing nucleotide triphosphate hydrolases"/>
    <property type="match status" value="1"/>
</dbReference>
<evidence type="ECO:0000256" key="1">
    <source>
        <dbReference type="SAM" id="MobiDB-lite"/>
    </source>
</evidence>
<dbReference type="GO" id="GO:0015421">
    <property type="term" value="F:ABC-type oligopeptide transporter activity"/>
    <property type="evidence" value="ECO:0007669"/>
    <property type="project" value="TreeGrafter"/>
</dbReference>
<dbReference type="EMBL" id="VSSQ01096994">
    <property type="protein sequence ID" value="MPN40520.1"/>
    <property type="molecule type" value="Genomic_DNA"/>
</dbReference>
<name>A0A645HNV8_9ZZZZ</name>
<gene>
    <name evidence="2" type="ORF">SDC9_188058</name>
</gene>
<keyword evidence="2" id="KW-0547">Nucleotide-binding</keyword>
<dbReference type="SUPFAM" id="SSF52540">
    <property type="entry name" value="P-loop containing nucleoside triphosphate hydrolases"/>
    <property type="match status" value="1"/>
</dbReference>
<dbReference type="InterPro" id="IPR039421">
    <property type="entry name" value="Type_1_exporter"/>
</dbReference>
<dbReference type="PANTHER" id="PTHR43394:SF1">
    <property type="entry name" value="ATP-BINDING CASSETTE SUB-FAMILY B MEMBER 10, MITOCHONDRIAL"/>
    <property type="match status" value="1"/>
</dbReference>
<comment type="caution">
    <text evidence="2">The sequence shown here is derived from an EMBL/GenBank/DDBJ whole genome shotgun (WGS) entry which is preliminary data.</text>
</comment>
<evidence type="ECO:0000313" key="2">
    <source>
        <dbReference type="EMBL" id="MPN40520.1"/>
    </source>
</evidence>
<dbReference type="GO" id="GO:0005524">
    <property type="term" value="F:ATP binding"/>
    <property type="evidence" value="ECO:0007669"/>
    <property type="project" value="UniProtKB-KW"/>
</dbReference>
<dbReference type="PANTHER" id="PTHR43394">
    <property type="entry name" value="ATP-DEPENDENT PERMEASE MDL1, MITOCHONDRIAL"/>
    <property type="match status" value="1"/>
</dbReference>
<dbReference type="InterPro" id="IPR027417">
    <property type="entry name" value="P-loop_NTPase"/>
</dbReference>